<evidence type="ECO:0000313" key="1">
    <source>
        <dbReference type="EMBL" id="GAA2737507.1"/>
    </source>
</evidence>
<protein>
    <submittedName>
        <fullName evidence="1">Nucleotide pyrophosphohydrolase</fullName>
    </submittedName>
</protein>
<name>A0ABP6H6A3_9ACTN</name>
<dbReference type="EMBL" id="BAAATZ010000034">
    <property type="protein sequence ID" value="GAA2737507.1"/>
    <property type="molecule type" value="Genomic_DNA"/>
</dbReference>
<dbReference type="PANTHER" id="PTHR46523">
    <property type="entry name" value="DCTP PYROPHOSPHATASE 1"/>
    <property type="match status" value="1"/>
</dbReference>
<accession>A0ABP6H6A3</accession>
<dbReference type="CDD" id="cd11537">
    <property type="entry name" value="NTP-PPase_RS21-C6_like"/>
    <property type="match status" value="1"/>
</dbReference>
<dbReference type="SUPFAM" id="SSF101386">
    <property type="entry name" value="all-alpha NTP pyrophosphatases"/>
    <property type="match status" value="1"/>
</dbReference>
<organism evidence="1 2">
    <name type="scientific">Actinocorallia aurantiaca</name>
    <dbReference type="NCBI Taxonomy" id="46204"/>
    <lineage>
        <taxon>Bacteria</taxon>
        <taxon>Bacillati</taxon>
        <taxon>Actinomycetota</taxon>
        <taxon>Actinomycetes</taxon>
        <taxon>Streptosporangiales</taxon>
        <taxon>Thermomonosporaceae</taxon>
        <taxon>Actinocorallia</taxon>
    </lineage>
</organism>
<comment type="caution">
    <text evidence="1">The sequence shown here is derived from an EMBL/GenBank/DDBJ whole genome shotgun (WGS) entry which is preliminary data.</text>
</comment>
<proteinExistence type="predicted"/>
<dbReference type="Proteomes" id="UP001501842">
    <property type="component" value="Unassembled WGS sequence"/>
</dbReference>
<dbReference type="RefSeq" id="WP_344457087.1">
    <property type="nucleotide sequence ID" value="NZ_BAAATZ010000034.1"/>
</dbReference>
<gene>
    <name evidence="1" type="ORF">GCM10010439_67910</name>
</gene>
<dbReference type="InterPro" id="IPR052555">
    <property type="entry name" value="dCTP_Pyrophosphatase"/>
</dbReference>
<dbReference type="InterPro" id="IPR025984">
    <property type="entry name" value="DCTPP"/>
</dbReference>
<dbReference type="Pfam" id="PF12643">
    <property type="entry name" value="MazG-like"/>
    <property type="match status" value="1"/>
</dbReference>
<sequence length="110" mass="12310">METGLEELTARLRQAVHERGWAPFHTPKNLAMALAGEAGELLAEFQWLTPEESRRVMDSPEKAEAVRSELADVFSYLLELADVLGVDLIEATNKKADIVARRYAEGYYGD</sequence>
<dbReference type="PANTHER" id="PTHR46523:SF1">
    <property type="entry name" value="DCTP PYROPHOSPHATASE 1"/>
    <property type="match status" value="1"/>
</dbReference>
<keyword evidence="2" id="KW-1185">Reference proteome</keyword>
<dbReference type="PIRSF" id="PIRSF029826">
    <property type="entry name" value="UCP029826_pph"/>
    <property type="match status" value="1"/>
</dbReference>
<evidence type="ECO:0000313" key="2">
    <source>
        <dbReference type="Proteomes" id="UP001501842"/>
    </source>
</evidence>
<dbReference type="Gene3D" id="1.10.287.1080">
    <property type="entry name" value="MazG-like"/>
    <property type="match status" value="1"/>
</dbReference>
<reference evidence="2" key="1">
    <citation type="journal article" date="2019" name="Int. J. Syst. Evol. Microbiol.">
        <title>The Global Catalogue of Microorganisms (GCM) 10K type strain sequencing project: providing services to taxonomists for standard genome sequencing and annotation.</title>
        <authorList>
            <consortium name="The Broad Institute Genomics Platform"/>
            <consortium name="The Broad Institute Genome Sequencing Center for Infectious Disease"/>
            <person name="Wu L."/>
            <person name="Ma J."/>
        </authorList>
    </citation>
    <scope>NUCLEOTIDE SEQUENCE [LARGE SCALE GENOMIC DNA]</scope>
    <source>
        <strain evidence="2">JCM 8201</strain>
    </source>
</reference>